<dbReference type="AlphaFoldDB" id="A0A9D1Z7Y4"/>
<organism evidence="4 5">
    <name type="scientific">Candidatus Borkfalkia excrementavium</name>
    <dbReference type="NCBI Taxonomy" id="2838505"/>
    <lineage>
        <taxon>Bacteria</taxon>
        <taxon>Bacillati</taxon>
        <taxon>Bacillota</taxon>
        <taxon>Clostridia</taxon>
        <taxon>Christensenellales</taxon>
        <taxon>Christensenellaceae</taxon>
        <taxon>Candidatus Borkfalkia</taxon>
    </lineage>
</organism>
<dbReference type="PANTHER" id="PTHR35527">
    <property type="entry name" value="CHOLOYLGLYCINE HYDROLASE"/>
    <property type="match status" value="1"/>
</dbReference>
<reference evidence="4" key="1">
    <citation type="journal article" date="2021" name="PeerJ">
        <title>Extensive microbial diversity within the chicken gut microbiome revealed by metagenomics and culture.</title>
        <authorList>
            <person name="Gilroy R."/>
            <person name="Ravi A."/>
            <person name="Getino M."/>
            <person name="Pursley I."/>
            <person name="Horton D.L."/>
            <person name="Alikhan N.F."/>
            <person name="Baker D."/>
            <person name="Gharbi K."/>
            <person name="Hall N."/>
            <person name="Watson M."/>
            <person name="Adriaenssens E.M."/>
            <person name="Foster-Nyarko E."/>
            <person name="Jarju S."/>
            <person name="Secka A."/>
            <person name="Antonio M."/>
            <person name="Oren A."/>
            <person name="Chaudhuri R.R."/>
            <person name="La Ragione R."/>
            <person name="Hildebrand F."/>
            <person name="Pallen M.J."/>
        </authorList>
    </citation>
    <scope>NUCLEOTIDE SEQUENCE</scope>
    <source>
        <strain evidence="4">CHK199-9574</strain>
    </source>
</reference>
<name>A0A9D1Z7Y4_9FIRM</name>
<evidence type="ECO:0000256" key="2">
    <source>
        <dbReference type="ARBA" id="ARBA00022801"/>
    </source>
</evidence>
<comment type="similarity">
    <text evidence="1">Belongs to the peptidase C59 family.</text>
</comment>
<evidence type="ECO:0000256" key="1">
    <source>
        <dbReference type="ARBA" id="ARBA00006625"/>
    </source>
</evidence>
<dbReference type="Pfam" id="PF02275">
    <property type="entry name" value="CBAH"/>
    <property type="match status" value="1"/>
</dbReference>
<dbReference type="EMBL" id="DXCO01000019">
    <property type="protein sequence ID" value="HIY77883.1"/>
    <property type="molecule type" value="Genomic_DNA"/>
</dbReference>
<protein>
    <submittedName>
        <fullName evidence="4">Linear amide C-N hydrolase</fullName>
    </submittedName>
</protein>
<proteinExistence type="inferred from homology"/>
<comment type="caution">
    <text evidence="4">The sequence shown here is derived from an EMBL/GenBank/DDBJ whole genome shotgun (WGS) entry which is preliminary data.</text>
</comment>
<reference evidence="4" key="2">
    <citation type="submission" date="2021-04" db="EMBL/GenBank/DDBJ databases">
        <authorList>
            <person name="Gilroy R."/>
        </authorList>
    </citation>
    <scope>NUCLEOTIDE SEQUENCE</scope>
    <source>
        <strain evidence="4">CHK199-9574</strain>
    </source>
</reference>
<evidence type="ECO:0000259" key="3">
    <source>
        <dbReference type="Pfam" id="PF02275"/>
    </source>
</evidence>
<feature type="domain" description="Choloylglycine hydrolase/NAAA C-terminal" evidence="3">
    <location>
        <begin position="10"/>
        <end position="328"/>
    </location>
</feature>
<dbReference type="Gene3D" id="3.60.60.10">
    <property type="entry name" value="Penicillin V Acylase, Chain A"/>
    <property type="match status" value="1"/>
</dbReference>
<evidence type="ECO:0000313" key="5">
    <source>
        <dbReference type="Proteomes" id="UP000824135"/>
    </source>
</evidence>
<dbReference type="InterPro" id="IPR029055">
    <property type="entry name" value="Ntn_hydrolases_N"/>
</dbReference>
<gene>
    <name evidence="4" type="ORF">H9728_02460</name>
</gene>
<dbReference type="GO" id="GO:0016787">
    <property type="term" value="F:hydrolase activity"/>
    <property type="evidence" value="ECO:0007669"/>
    <property type="project" value="UniProtKB-KW"/>
</dbReference>
<sequence length="352" mass="38982">MQNSAFSAGCSAMSWQSENGLHFWGRNFDFNRIDGGSAVLYLPRGEDICAYLPADGQGRRSVSAKYACLGTGTLSVPSAPVLYDGVNEKGLAGGQLYFREYARYLGEARRGALPVQPGLALVAVLSQCATVEEAVRAFREKIALVPEPLYGAVPPLHWCFADRSGECAVIEPQGEVRIYRNSLGVMTNSPDYLWHKQNLLNYPHLRPLDHGAFRVGDTHFAQCFSGSGMFGLPGDWSSPSRFIRLAMLKQHCLKGRTEEQAVAYMFRAFASVAFPLGMVEVSHFGDVTEYDKNVLPFDYTVYTAIACCESLRYYWTTYENPNVRCVHLGSLLSSDKARTFPLESAPDFCAQK</sequence>
<dbReference type="InterPro" id="IPR029132">
    <property type="entry name" value="CBAH/NAAA_C"/>
</dbReference>
<evidence type="ECO:0000313" key="4">
    <source>
        <dbReference type="EMBL" id="HIY77883.1"/>
    </source>
</evidence>
<accession>A0A9D1Z7Y4</accession>
<dbReference type="InterPro" id="IPR052193">
    <property type="entry name" value="Peptidase_C59"/>
</dbReference>
<keyword evidence="2 4" id="KW-0378">Hydrolase</keyword>
<dbReference type="PANTHER" id="PTHR35527:SF2">
    <property type="entry name" value="HYDROLASE"/>
    <property type="match status" value="1"/>
</dbReference>
<dbReference type="SUPFAM" id="SSF56235">
    <property type="entry name" value="N-terminal nucleophile aminohydrolases (Ntn hydrolases)"/>
    <property type="match status" value="1"/>
</dbReference>
<dbReference type="Proteomes" id="UP000824135">
    <property type="component" value="Unassembled WGS sequence"/>
</dbReference>